<evidence type="ECO:0000313" key="3">
    <source>
        <dbReference type="Proteomes" id="UP000018837"/>
    </source>
</evidence>
<organism evidence="2 3">
    <name type="scientific">Tannerella sp. oral taxon BU063 isolate Cell 2</name>
    <dbReference type="NCBI Taxonomy" id="1411148"/>
    <lineage>
        <taxon>Bacteria</taxon>
        <taxon>Pseudomonadati</taxon>
        <taxon>Bacteroidota</taxon>
        <taxon>Bacteroidia</taxon>
        <taxon>Bacteroidales</taxon>
        <taxon>Tannerellaceae</taxon>
        <taxon>Tannerella</taxon>
    </lineage>
</organism>
<comment type="caution">
    <text evidence="2">The sequence shown here is derived from an EMBL/GenBank/DDBJ whole genome shotgun (WGS) entry which is preliminary data.</text>
</comment>
<gene>
    <name evidence="2" type="ORF">N425_08720</name>
</gene>
<sequence length="468" mass="51182">MKTSLFTLLLGLLALTATGCNRSNAQGAAATDASELPWGETDIVAVAFVGYGASFEDFKQTPAFADLKQRYGLPDDISCISRKDEEGEESATDNELYLVIPRDPNASVAVNDVPVERLIDPDADVYGPILYKSESGTPFFVRCQSSGGMMNLEMIIVDNNGRQIIYRPQLSTDDGSLVTPGIVNQGEGSVLDITQPLPTSRLPQSVECPEDPITARIAQGRVFLDVQKPFGAVENRTYVLEGITGRCVGLFAGEIGRDKLFFLCLLMDDGGVEAFCPASISGFNPNSDADFISSGRLPDLKDITGFRQEGDAIQAIDKSGDKHALRPNLLPKPYRSLFHEVDGEEYELRIYPDWRLMFIDGSREGGTIACYAGQVFQTKADAKSGQYEFRYLMRSHTTFESGDTNPDIVEKTTPSTASGSFRLTTHDGGQTYDLVLLSGPTLFRFKPGSPARFSIVSSYEGQPRWSEE</sequence>
<evidence type="ECO:0008006" key="4">
    <source>
        <dbReference type="Google" id="ProtNLM"/>
    </source>
</evidence>
<dbReference type="PROSITE" id="PS51257">
    <property type="entry name" value="PROKAR_LIPOPROTEIN"/>
    <property type="match status" value="1"/>
</dbReference>
<name>W2C388_9BACT</name>
<dbReference type="EMBL" id="AYUF01000469">
    <property type="protein sequence ID" value="ETK01600.1"/>
    <property type="molecule type" value="Genomic_DNA"/>
</dbReference>
<evidence type="ECO:0000313" key="2">
    <source>
        <dbReference type="EMBL" id="ETK01600.1"/>
    </source>
</evidence>
<protein>
    <recommendedName>
        <fullName evidence="4">Lipoprotein</fullName>
    </recommendedName>
</protein>
<proteinExistence type="predicted"/>
<dbReference type="Proteomes" id="UP000018837">
    <property type="component" value="Unassembled WGS sequence"/>
</dbReference>
<dbReference type="AlphaFoldDB" id="W2C388"/>
<feature type="chain" id="PRO_5004812463" description="Lipoprotein" evidence="1">
    <location>
        <begin position="26"/>
        <end position="468"/>
    </location>
</feature>
<feature type="signal peptide" evidence="1">
    <location>
        <begin position="1"/>
        <end position="25"/>
    </location>
</feature>
<dbReference type="PATRIC" id="fig|1411148.3.peg.1369"/>
<accession>W2C388</accession>
<reference evidence="2 3" key="1">
    <citation type="submission" date="2013-11" db="EMBL/GenBank/DDBJ databases">
        <title>Single cell genomics of uncultured Tannerella BU063 (oral taxon 286).</title>
        <authorList>
            <person name="Beall C.J."/>
            <person name="Campbell A.G."/>
            <person name="Griffen A.L."/>
            <person name="Podar M."/>
            <person name="Leys E.J."/>
        </authorList>
    </citation>
    <scope>NUCLEOTIDE SEQUENCE [LARGE SCALE GENOMIC DNA]</scope>
    <source>
        <strain evidence="2">Cell 2</strain>
    </source>
</reference>
<keyword evidence="1" id="KW-0732">Signal</keyword>
<evidence type="ECO:0000256" key="1">
    <source>
        <dbReference type="SAM" id="SignalP"/>
    </source>
</evidence>